<feature type="chain" id="PRO_5032675480" evidence="1">
    <location>
        <begin position="27"/>
        <end position="440"/>
    </location>
</feature>
<reference evidence="2 3" key="1">
    <citation type="submission" date="2019-12" db="EMBL/GenBank/DDBJ databases">
        <title>Genomic-based taxomic classification of the family Erythrobacteraceae.</title>
        <authorList>
            <person name="Xu L."/>
        </authorList>
    </citation>
    <scope>NUCLEOTIDE SEQUENCE [LARGE SCALE GENOMIC DNA]</scope>
    <source>
        <strain evidence="2 3">JCM 17468</strain>
    </source>
</reference>
<organism evidence="2 3">
    <name type="scientific">Qipengyuania pelagi</name>
    <dbReference type="NCBI Taxonomy" id="994320"/>
    <lineage>
        <taxon>Bacteria</taxon>
        <taxon>Pseudomonadati</taxon>
        <taxon>Pseudomonadota</taxon>
        <taxon>Alphaproteobacteria</taxon>
        <taxon>Sphingomonadales</taxon>
        <taxon>Erythrobacteraceae</taxon>
        <taxon>Qipengyuania</taxon>
    </lineage>
</organism>
<comment type="caution">
    <text evidence="2">The sequence shown here is derived from an EMBL/GenBank/DDBJ whole genome shotgun (WGS) entry which is preliminary data.</text>
</comment>
<dbReference type="Proteomes" id="UP000430272">
    <property type="component" value="Unassembled WGS sequence"/>
</dbReference>
<name>A0A844Y767_9SPHN</name>
<gene>
    <name evidence="2" type="ORF">GRI47_03790</name>
</gene>
<dbReference type="RefSeq" id="WP_160660023.1">
    <property type="nucleotide sequence ID" value="NZ_BAABDV010000001.1"/>
</dbReference>
<evidence type="ECO:0000256" key="1">
    <source>
        <dbReference type="SAM" id="SignalP"/>
    </source>
</evidence>
<dbReference type="AlphaFoldDB" id="A0A844Y767"/>
<keyword evidence="3" id="KW-1185">Reference proteome</keyword>
<evidence type="ECO:0000313" key="3">
    <source>
        <dbReference type="Proteomes" id="UP000430272"/>
    </source>
</evidence>
<evidence type="ECO:0000313" key="2">
    <source>
        <dbReference type="EMBL" id="MXO53133.1"/>
    </source>
</evidence>
<dbReference type="EMBL" id="WTYD01000001">
    <property type="protein sequence ID" value="MXO53133.1"/>
    <property type="molecule type" value="Genomic_DNA"/>
</dbReference>
<feature type="signal peptide" evidence="1">
    <location>
        <begin position="1"/>
        <end position="26"/>
    </location>
</feature>
<sequence>MRQFGFAGSVAAIAAVTVVAAPAAQAQEISYRLPEATIVAGVAETLLSCGSDPQVKREVTIAGLTQPGEIVRLDPNNPFLGSRNLEIAYFEDGTIQKINASGEGSGGAVIASVLKSAVGFLTMGPLGGFAGLGGFDSTKALGSGANANPQFALTPTCEPEIRQLVEKRAGVVKDIEQFEQDVASEATIDPLRRTLYVEWLKQRTALDRALTLRQSVKLEGAGSAWRGKIAPDGSIALYDQIPTIDRKNWFGATADRFKPRTSDLPYCVAFTASEPTLRRSKAVPTLDLRQWRRAHLTDEGNLNENILSDRFVYRRPVPVSVDIRQKSATTQNCETDFASLVKTETETVPVPQLSEYFIMKLDNGAFGSRSLKAEFRADGSLVSFGSSSGSAGSGGAASLEGLYGAATTLRDSETARLKRELDRADTEKKLKDLRDAAKPT</sequence>
<keyword evidence="1" id="KW-0732">Signal</keyword>
<protein>
    <submittedName>
        <fullName evidence="2">Uncharacterized protein</fullName>
    </submittedName>
</protein>
<proteinExistence type="predicted"/>
<dbReference type="OrthoDB" id="7605029at2"/>
<accession>A0A844Y767</accession>